<organism evidence="10 11">
    <name type="scientific">Donghicola mangrovi</name>
    <dbReference type="NCBI Taxonomy" id="2729614"/>
    <lineage>
        <taxon>Bacteria</taxon>
        <taxon>Pseudomonadati</taxon>
        <taxon>Pseudomonadota</taxon>
        <taxon>Alphaproteobacteria</taxon>
        <taxon>Rhodobacterales</taxon>
        <taxon>Roseobacteraceae</taxon>
        <taxon>Donghicola</taxon>
    </lineage>
</organism>
<dbReference type="InterPro" id="IPR006089">
    <property type="entry name" value="Acyl-CoA_DH_CS"/>
</dbReference>
<evidence type="ECO:0000256" key="1">
    <source>
        <dbReference type="ARBA" id="ARBA00001974"/>
    </source>
</evidence>
<dbReference type="EMBL" id="JABCJE010000007">
    <property type="protein sequence ID" value="NVO24520.1"/>
    <property type="molecule type" value="Genomic_DNA"/>
</dbReference>
<protein>
    <submittedName>
        <fullName evidence="10">Acyl-CoA/acyl-ACP dehydrogenase</fullName>
    </submittedName>
</protein>
<feature type="domain" description="Acyl-CoA dehydrogenase/oxidase C-terminal" evidence="7">
    <location>
        <begin position="412"/>
        <end position="561"/>
    </location>
</feature>
<dbReference type="PROSITE" id="PS00073">
    <property type="entry name" value="ACYL_COA_DH_2"/>
    <property type="match status" value="1"/>
</dbReference>
<dbReference type="InterPro" id="IPR036250">
    <property type="entry name" value="AcylCo_DH-like_C"/>
</dbReference>
<dbReference type="SUPFAM" id="SSF56645">
    <property type="entry name" value="Acyl-CoA dehydrogenase NM domain-like"/>
    <property type="match status" value="1"/>
</dbReference>
<evidence type="ECO:0000256" key="2">
    <source>
        <dbReference type="ARBA" id="ARBA00009347"/>
    </source>
</evidence>
<dbReference type="FunFam" id="1.10.540.10:FF:000026">
    <property type="entry name" value="Acyl-CoA dehydrogenase medium chain"/>
    <property type="match status" value="1"/>
</dbReference>
<comment type="similarity">
    <text evidence="2 6">Belongs to the acyl-CoA dehydrogenase family.</text>
</comment>
<dbReference type="PANTHER" id="PTHR43884:SF25">
    <property type="entry name" value="ACYL-COA DEHYDROGENASE YDBM-RELATED"/>
    <property type="match status" value="1"/>
</dbReference>
<feature type="domain" description="Acyl-CoA oxidase/dehydrogenase middle" evidence="8">
    <location>
        <begin position="296"/>
        <end position="398"/>
    </location>
</feature>
<dbReference type="Gene3D" id="1.10.540.10">
    <property type="entry name" value="Acyl-CoA dehydrogenase/oxidase, N-terminal domain"/>
    <property type="match status" value="1"/>
</dbReference>
<dbReference type="AlphaFoldDB" id="A0A850QCA1"/>
<gene>
    <name evidence="10" type="ORF">HJ536_14225</name>
</gene>
<evidence type="ECO:0000259" key="7">
    <source>
        <dbReference type="Pfam" id="PF00441"/>
    </source>
</evidence>
<dbReference type="GO" id="GO:0003995">
    <property type="term" value="F:acyl-CoA dehydrogenase activity"/>
    <property type="evidence" value="ECO:0007669"/>
    <property type="project" value="InterPro"/>
</dbReference>
<accession>A0A850QCA1</accession>
<keyword evidence="5 6" id="KW-0560">Oxidoreductase</keyword>
<dbReference type="InterPro" id="IPR037069">
    <property type="entry name" value="AcylCoA_DH/ox_N_sf"/>
</dbReference>
<comment type="cofactor">
    <cofactor evidence="1 6">
        <name>FAD</name>
        <dbReference type="ChEBI" id="CHEBI:57692"/>
    </cofactor>
</comment>
<evidence type="ECO:0000313" key="11">
    <source>
        <dbReference type="Proteomes" id="UP000592216"/>
    </source>
</evidence>
<dbReference type="GO" id="GO:0050660">
    <property type="term" value="F:flavin adenine dinucleotide binding"/>
    <property type="evidence" value="ECO:0007669"/>
    <property type="project" value="InterPro"/>
</dbReference>
<dbReference type="InterPro" id="IPR009100">
    <property type="entry name" value="AcylCoA_DH/oxidase_NM_dom_sf"/>
</dbReference>
<keyword evidence="4 6" id="KW-0274">FAD</keyword>
<dbReference type="InterPro" id="IPR046373">
    <property type="entry name" value="Acyl-CoA_Oxase/DH_mid-dom_sf"/>
</dbReference>
<dbReference type="FunFam" id="1.20.140.10:FF:000001">
    <property type="entry name" value="Acyl-CoA dehydrogenase"/>
    <property type="match status" value="1"/>
</dbReference>
<dbReference type="InterPro" id="IPR006091">
    <property type="entry name" value="Acyl-CoA_Oxase/DH_mid-dom"/>
</dbReference>
<evidence type="ECO:0000256" key="4">
    <source>
        <dbReference type="ARBA" id="ARBA00022827"/>
    </source>
</evidence>
<dbReference type="FunFam" id="2.40.110.10:FF:000015">
    <property type="entry name" value="Acyl-CoA dehydrogenase"/>
    <property type="match status" value="1"/>
</dbReference>
<feature type="domain" description="Acyl-CoA dehydrogenase/oxidase N-terminal" evidence="9">
    <location>
        <begin position="179"/>
        <end position="290"/>
    </location>
</feature>
<dbReference type="Pfam" id="PF02771">
    <property type="entry name" value="Acyl-CoA_dh_N"/>
    <property type="match status" value="1"/>
</dbReference>
<dbReference type="Pfam" id="PF00441">
    <property type="entry name" value="Acyl-CoA_dh_1"/>
    <property type="match status" value="1"/>
</dbReference>
<dbReference type="RefSeq" id="WP_177158224.1">
    <property type="nucleotide sequence ID" value="NZ_JABCJE010000007.1"/>
</dbReference>
<sequence length="562" mass="61149">MAHDGQDFAAQTATLLPDLLGLTEAAIAPAEAILEQALNTVRAIVSDGGRISNDLVEQNQTAAHGVAWLATYVEALREMHRWAIALKDEGKFGETEQLILQIAFGEYLSQIAGGILMNQGEIVRLSDLGMPSDAVTGLMTDAVKTLIASGNTQAARVRLVAIMRETRANLTTGNTGLEDEMEMIREQFRRYSQDRVEPHAHEWHLKDELIPLEIINELAEMGVFGLTIPEEYGGFGMSKTAMCVVSEELSRGYIGVGSLGTRSEIAAELILAGGTEEQKQKWLPALASAEKLPTAVFTEPNTGSDLGSLRTRAVKNADGDYEVTGNKTWITHAARTHVMTLLARTDPSTDNYKGLSMFLAEKTPGTDEEPFPTPGMTGGEIEVLGYRGMKEYELGFDKFAVKGENLLGGEEGQGFKQLMQTFESARIQTAARAVGVGQSALDVAIQYAEDRKQFGKSLIEFPRVANKLAMMAVELMIARQLTYFSAREKDNDRRCDLEAGMAKLLGARVAWAAADNGLQIHGGNGFALEYTISRILCDARILNIFEGAGEIQAQVIARRLLG</sequence>
<evidence type="ECO:0000313" key="10">
    <source>
        <dbReference type="EMBL" id="NVO24520.1"/>
    </source>
</evidence>
<comment type="caution">
    <text evidence="10">The sequence shown here is derived from an EMBL/GenBank/DDBJ whole genome shotgun (WGS) entry which is preliminary data.</text>
</comment>
<dbReference type="Gene3D" id="2.40.110.10">
    <property type="entry name" value="Butyryl-CoA Dehydrogenase, subunit A, domain 2"/>
    <property type="match status" value="1"/>
</dbReference>
<dbReference type="InterPro" id="IPR013786">
    <property type="entry name" value="AcylCoA_DH/ox_N"/>
</dbReference>
<dbReference type="Gene3D" id="1.20.140.10">
    <property type="entry name" value="Butyryl-CoA Dehydrogenase, subunit A, domain 3"/>
    <property type="match status" value="1"/>
</dbReference>
<proteinExistence type="inferred from homology"/>
<evidence type="ECO:0000256" key="6">
    <source>
        <dbReference type="RuleBase" id="RU362125"/>
    </source>
</evidence>
<name>A0A850QCA1_9RHOB</name>
<keyword evidence="3 6" id="KW-0285">Flavoprotein</keyword>
<dbReference type="Pfam" id="PF02770">
    <property type="entry name" value="Acyl-CoA_dh_M"/>
    <property type="match status" value="1"/>
</dbReference>
<dbReference type="SUPFAM" id="SSF47203">
    <property type="entry name" value="Acyl-CoA dehydrogenase C-terminal domain-like"/>
    <property type="match status" value="1"/>
</dbReference>
<dbReference type="InterPro" id="IPR009075">
    <property type="entry name" value="AcylCo_DH/oxidase_C"/>
</dbReference>
<dbReference type="Proteomes" id="UP000592216">
    <property type="component" value="Unassembled WGS sequence"/>
</dbReference>
<evidence type="ECO:0000256" key="5">
    <source>
        <dbReference type="ARBA" id="ARBA00023002"/>
    </source>
</evidence>
<evidence type="ECO:0000256" key="3">
    <source>
        <dbReference type="ARBA" id="ARBA00022630"/>
    </source>
</evidence>
<reference evidence="10 11" key="1">
    <citation type="submission" date="2020-04" db="EMBL/GenBank/DDBJ databases">
        <title>Donghicola sp., a member of the Rhodobacteraceae family isolated from mangrove forest in Thailand.</title>
        <authorList>
            <person name="Charoenyingcharoen P."/>
            <person name="Yukphan P."/>
        </authorList>
    </citation>
    <scope>NUCLEOTIDE SEQUENCE [LARGE SCALE GENOMIC DNA]</scope>
    <source>
        <strain evidence="10 11">B5-SW-15</strain>
    </source>
</reference>
<dbReference type="PANTHER" id="PTHR43884">
    <property type="entry name" value="ACYL-COA DEHYDROGENASE"/>
    <property type="match status" value="1"/>
</dbReference>
<evidence type="ECO:0000259" key="8">
    <source>
        <dbReference type="Pfam" id="PF02770"/>
    </source>
</evidence>
<evidence type="ECO:0000259" key="9">
    <source>
        <dbReference type="Pfam" id="PF02771"/>
    </source>
</evidence>